<sequence>MTSEINELKCRVPQDLKQISLKSWPSEKTPRLQIFSLLVLSRDVNTTAAIMTPTWFSTRGNQPTDRSPGRQRNYTDSCFRVGSASTFTVP</sequence>
<dbReference type="AlphaFoldDB" id="A0ABD0KGB3"/>
<organism evidence="1 2">
    <name type="scientific">Batillaria attramentaria</name>
    <dbReference type="NCBI Taxonomy" id="370345"/>
    <lineage>
        <taxon>Eukaryota</taxon>
        <taxon>Metazoa</taxon>
        <taxon>Spiralia</taxon>
        <taxon>Lophotrochozoa</taxon>
        <taxon>Mollusca</taxon>
        <taxon>Gastropoda</taxon>
        <taxon>Caenogastropoda</taxon>
        <taxon>Sorbeoconcha</taxon>
        <taxon>Cerithioidea</taxon>
        <taxon>Batillariidae</taxon>
        <taxon>Batillaria</taxon>
    </lineage>
</organism>
<accession>A0ABD0KGB3</accession>
<proteinExistence type="predicted"/>
<dbReference type="Proteomes" id="UP001519460">
    <property type="component" value="Unassembled WGS sequence"/>
</dbReference>
<protein>
    <submittedName>
        <fullName evidence="1">Uncharacterized protein</fullName>
    </submittedName>
</protein>
<gene>
    <name evidence="1" type="ORF">BaRGS_00022698</name>
</gene>
<evidence type="ECO:0000313" key="2">
    <source>
        <dbReference type="Proteomes" id="UP001519460"/>
    </source>
</evidence>
<evidence type="ECO:0000313" key="1">
    <source>
        <dbReference type="EMBL" id="KAK7486089.1"/>
    </source>
</evidence>
<name>A0ABD0KGB3_9CAEN</name>
<comment type="caution">
    <text evidence="1">The sequence shown here is derived from an EMBL/GenBank/DDBJ whole genome shotgun (WGS) entry which is preliminary data.</text>
</comment>
<keyword evidence="2" id="KW-1185">Reference proteome</keyword>
<reference evidence="1 2" key="1">
    <citation type="journal article" date="2023" name="Sci. Data">
        <title>Genome assembly of the Korean intertidal mud-creeper Batillaria attramentaria.</title>
        <authorList>
            <person name="Patra A.K."/>
            <person name="Ho P.T."/>
            <person name="Jun S."/>
            <person name="Lee S.J."/>
            <person name="Kim Y."/>
            <person name="Won Y.J."/>
        </authorList>
    </citation>
    <scope>NUCLEOTIDE SEQUENCE [LARGE SCALE GENOMIC DNA]</scope>
    <source>
        <strain evidence="1">Wonlab-2016</strain>
    </source>
</reference>
<dbReference type="EMBL" id="JACVVK020000184">
    <property type="protein sequence ID" value="KAK7486089.1"/>
    <property type="molecule type" value="Genomic_DNA"/>
</dbReference>